<gene>
    <name evidence="3" type="ORF">GCM10010227_25060</name>
    <name evidence="1" type="ORF">Sgou_11100</name>
    <name evidence="2" type="ORF">Sgou_29840</name>
</gene>
<evidence type="ECO:0000313" key="2">
    <source>
        <dbReference type="EMBL" id="GFH78314.1"/>
    </source>
</evidence>
<dbReference type="AlphaFoldDB" id="A0A6A0CNA6"/>
<comment type="caution">
    <text evidence="3">The sequence shown here is derived from an EMBL/GenBank/DDBJ whole genome shotgun (WGS) entry which is preliminary data.</text>
</comment>
<reference evidence="3" key="3">
    <citation type="submission" date="2020-09" db="EMBL/GenBank/DDBJ databases">
        <authorList>
            <person name="Sun Q."/>
            <person name="Ohkuma M."/>
        </authorList>
    </citation>
    <scope>NUCLEOTIDE SEQUENCE</scope>
    <source>
        <strain evidence="3">JCM 4136</strain>
    </source>
</reference>
<name>A0A6A0CNA6_9ACTN</name>
<dbReference type="Proteomes" id="UP000480804">
    <property type="component" value="Unassembled WGS sequence"/>
</dbReference>
<protein>
    <recommendedName>
        <fullName evidence="6">Peptidoglycan binding-like domain-containing protein</fullName>
    </recommendedName>
</protein>
<sequence length="186" mass="19265">MSRPLRIGAVGVAARAATAAVWARSRPRGLLSAQRRRIPMRALTRTLVSLTTAVGIAAGTLGVAGTAAAAPAAQPAASAAAAVAPRAVNNLGLTSAEAKKVQRDIKAHWGYKGKIDGLLGTESWKGIQRPLKKYNGYKGKIDGIVGKQTVKALQRLLKARYGYTGAIDGIAGAGTKAAFKRLANQL</sequence>
<reference evidence="1 4" key="2">
    <citation type="submission" date="2020-02" db="EMBL/GenBank/DDBJ databases">
        <title>Whole genome shotgun sequence of Streptomyces gougerotii NBRC 13043.</title>
        <authorList>
            <person name="Ichikawa N."/>
            <person name="Komaki H."/>
            <person name="Tamura T."/>
        </authorList>
    </citation>
    <scope>NUCLEOTIDE SEQUENCE [LARGE SCALE GENOMIC DNA]</scope>
    <source>
        <strain evidence="1 4">NBRC 13043</strain>
    </source>
</reference>
<evidence type="ECO:0000313" key="3">
    <source>
        <dbReference type="EMBL" id="GGU70041.1"/>
    </source>
</evidence>
<dbReference type="EMBL" id="BLLO01000017">
    <property type="protein sequence ID" value="GFH78314.1"/>
    <property type="molecule type" value="Genomic_DNA"/>
</dbReference>
<dbReference type="Gene3D" id="1.10.101.10">
    <property type="entry name" value="PGBD-like superfamily/PGBD"/>
    <property type="match status" value="2"/>
</dbReference>
<dbReference type="InterPro" id="IPR036366">
    <property type="entry name" value="PGBDSf"/>
</dbReference>
<dbReference type="Proteomes" id="UP000660975">
    <property type="component" value="Unassembled WGS sequence"/>
</dbReference>
<dbReference type="EMBL" id="BMSC01000006">
    <property type="protein sequence ID" value="GGU70041.1"/>
    <property type="molecule type" value="Genomic_DNA"/>
</dbReference>
<proteinExistence type="predicted"/>
<evidence type="ECO:0000313" key="1">
    <source>
        <dbReference type="EMBL" id="GFH76440.1"/>
    </source>
</evidence>
<evidence type="ECO:0008006" key="6">
    <source>
        <dbReference type="Google" id="ProtNLM"/>
    </source>
</evidence>
<accession>A0A6A0CNA6</accession>
<evidence type="ECO:0000313" key="5">
    <source>
        <dbReference type="Proteomes" id="UP000660975"/>
    </source>
</evidence>
<keyword evidence="4" id="KW-1185">Reference proteome</keyword>
<reference evidence="3" key="1">
    <citation type="journal article" date="2014" name="Int. J. Syst. Evol. Microbiol.">
        <title>Complete genome sequence of Corynebacterium casei LMG S-19264T (=DSM 44701T), isolated from a smear-ripened cheese.</title>
        <authorList>
            <consortium name="US DOE Joint Genome Institute (JGI-PGF)"/>
            <person name="Walter F."/>
            <person name="Albersmeier A."/>
            <person name="Kalinowski J."/>
            <person name="Ruckert C."/>
        </authorList>
    </citation>
    <scope>NUCLEOTIDE SEQUENCE</scope>
    <source>
        <strain evidence="3">JCM 4136</strain>
    </source>
</reference>
<organism evidence="3 5">
    <name type="scientific">Streptomyces gougerotii</name>
    <dbReference type="NCBI Taxonomy" id="53448"/>
    <lineage>
        <taxon>Bacteria</taxon>
        <taxon>Bacillati</taxon>
        <taxon>Actinomycetota</taxon>
        <taxon>Actinomycetes</taxon>
        <taxon>Kitasatosporales</taxon>
        <taxon>Streptomycetaceae</taxon>
        <taxon>Streptomyces</taxon>
        <taxon>Streptomyces diastaticus group</taxon>
    </lineage>
</organism>
<evidence type="ECO:0000313" key="4">
    <source>
        <dbReference type="Proteomes" id="UP000480804"/>
    </source>
</evidence>
<dbReference type="EMBL" id="BLLO01000012">
    <property type="protein sequence ID" value="GFH76440.1"/>
    <property type="molecule type" value="Genomic_DNA"/>
</dbReference>